<name>A0A016U932_9BILA</name>
<dbReference type="AlphaFoldDB" id="A0A016U932"/>
<reference evidence="2" key="1">
    <citation type="journal article" date="2015" name="Nat. Genet.">
        <title>The genome and transcriptome of the zoonotic hookworm Ancylostoma ceylanicum identify infection-specific gene families.</title>
        <authorList>
            <person name="Schwarz E.M."/>
            <person name="Hu Y."/>
            <person name="Antoshechkin I."/>
            <person name="Miller M.M."/>
            <person name="Sternberg P.W."/>
            <person name="Aroian R.V."/>
        </authorList>
    </citation>
    <scope>NUCLEOTIDE SEQUENCE</scope>
    <source>
        <strain evidence="2">HY135</strain>
    </source>
</reference>
<sequence length="153" mass="16903">MRLALILHHIAPASVARIQNKLSFCDSTADLVEDYLIYIDLECSRGARIAPTLLNLDPSSIPGLNEQRAEMTQFVKYGAFLRTLSSHQNMAIIALQGEEISAPHMHAPSTVTAGNDLLFHSAGRSSHVRSSPKMWRRDVQAPDLTAMTLYYGP</sequence>
<evidence type="ECO:0000313" key="1">
    <source>
        <dbReference type="EMBL" id="EYC11655.1"/>
    </source>
</evidence>
<keyword evidence="2" id="KW-1185">Reference proteome</keyword>
<evidence type="ECO:0000313" key="2">
    <source>
        <dbReference type="Proteomes" id="UP000024635"/>
    </source>
</evidence>
<comment type="caution">
    <text evidence="1">The sequence shown here is derived from an EMBL/GenBank/DDBJ whole genome shotgun (WGS) entry which is preliminary data.</text>
</comment>
<protein>
    <submittedName>
        <fullName evidence="1">Uncharacterized protein</fullName>
    </submittedName>
</protein>
<gene>
    <name evidence="1" type="primary">Acey_s0050.g2027</name>
    <name evidence="1" type="ORF">Y032_0050g2027</name>
</gene>
<accession>A0A016U932</accession>
<dbReference type="EMBL" id="JARK01001386">
    <property type="protein sequence ID" value="EYC11655.1"/>
    <property type="molecule type" value="Genomic_DNA"/>
</dbReference>
<dbReference type="Proteomes" id="UP000024635">
    <property type="component" value="Unassembled WGS sequence"/>
</dbReference>
<organism evidence="1 2">
    <name type="scientific">Ancylostoma ceylanicum</name>
    <dbReference type="NCBI Taxonomy" id="53326"/>
    <lineage>
        <taxon>Eukaryota</taxon>
        <taxon>Metazoa</taxon>
        <taxon>Ecdysozoa</taxon>
        <taxon>Nematoda</taxon>
        <taxon>Chromadorea</taxon>
        <taxon>Rhabditida</taxon>
        <taxon>Rhabditina</taxon>
        <taxon>Rhabditomorpha</taxon>
        <taxon>Strongyloidea</taxon>
        <taxon>Ancylostomatidae</taxon>
        <taxon>Ancylostomatinae</taxon>
        <taxon>Ancylostoma</taxon>
    </lineage>
</organism>
<proteinExistence type="predicted"/>